<sequence length="133" mass="15247">MIPLLSRVHGTLATYYLSDEDLLHAVDLEVIKLRTNVPSESTNTRNEFREKLLKRDVCCVWTGAAKRHGVGLHIIPYQRGSEWFRLIVENRPTYDEQVTELNDINDVQNGVFANTSIHPNFDSHHVVIPKTPN</sequence>
<feature type="non-terminal residue" evidence="2">
    <location>
        <position position="133"/>
    </location>
</feature>
<organism evidence="2 3">
    <name type="scientific">Rhizopogon vesiculosus</name>
    <dbReference type="NCBI Taxonomy" id="180088"/>
    <lineage>
        <taxon>Eukaryota</taxon>
        <taxon>Fungi</taxon>
        <taxon>Dikarya</taxon>
        <taxon>Basidiomycota</taxon>
        <taxon>Agaricomycotina</taxon>
        <taxon>Agaricomycetes</taxon>
        <taxon>Agaricomycetidae</taxon>
        <taxon>Boletales</taxon>
        <taxon>Suillineae</taxon>
        <taxon>Rhizopogonaceae</taxon>
        <taxon>Rhizopogon</taxon>
    </lineage>
</organism>
<dbReference type="InterPro" id="IPR003615">
    <property type="entry name" value="HNH_nuc"/>
</dbReference>
<name>A0A1J8R664_9AGAM</name>
<comment type="caution">
    <text evidence="2">The sequence shown here is derived from an EMBL/GenBank/DDBJ whole genome shotgun (WGS) entry which is preliminary data.</text>
</comment>
<evidence type="ECO:0000313" key="2">
    <source>
        <dbReference type="EMBL" id="OJA19404.1"/>
    </source>
</evidence>
<gene>
    <name evidence="2" type="ORF">AZE42_13933</name>
</gene>
<feature type="domain" description="HNH nuclease" evidence="1">
    <location>
        <begin position="59"/>
        <end position="128"/>
    </location>
</feature>
<accession>A0A1J8R664</accession>
<dbReference type="OrthoDB" id="3267100at2759"/>
<dbReference type="Proteomes" id="UP000183567">
    <property type="component" value="Unassembled WGS sequence"/>
</dbReference>
<proteinExistence type="predicted"/>
<dbReference type="Pfam" id="PF13391">
    <property type="entry name" value="HNH_2"/>
    <property type="match status" value="1"/>
</dbReference>
<protein>
    <recommendedName>
        <fullName evidence="1">HNH nuclease domain-containing protein</fullName>
    </recommendedName>
</protein>
<dbReference type="AlphaFoldDB" id="A0A1J8R664"/>
<dbReference type="EMBL" id="LVVM01001055">
    <property type="protein sequence ID" value="OJA19404.1"/>
    <property type="molecule type" value="Genomic_DNA"/>
</dbReference>
<reference evidence="2 3" key="1">
    <citation type="submission" date="2016-03" db="EMBL/GenBank/DDBJ databases">
        <title>Comparative genomics of the ectomycorrhizal sister species Rhizopogon vinicolor and Rhizopogon vesiculosus (Basidiomycota: Boletales) reveals a divergence of the mating type B locus.</title>
        <authorList>
            <person name="Mujic A.B."/>
            <person name="Kuo A."/>
            <person name="Tritt A."/>
            <person name="Lipzen A."/>
            <person name="Chen C."/>
            <person name="Johnson J."/>
            <person name="Sharma A."/>
            <person name="Barry K."/>
            <person name="Grigoriev I.V."/>
            <person name="Spatafora J.W."/>
        </authorList>
    </citation>
    <scope>NUCLEOTIDE SEQUENCE [LARGE SCALE GENOMIC DNA]</scope>
    <source>
        <strain evidence="2 3">AM-OR11-056</strain>
    </source>
</reference>
<evidence type="ECO:0000259" key="1">
    <source>
        <dbReference type="Pfam" id="PF13391"/>
    </source>
</evidence>
<evidence type="ECO:0000313" key="3">
    <source>
        <dbReference type="Proteomes" id="UP000183567"/>
    </source>
</evidence>
<keyword evidence="3" id="KW-1185">Reference proteome</keyword>